<dbReference type="EMBL" id="OX465082">
    <property type="protein sequence ID" value="CAI9291651.1"/>
    <property type="molecule type" value="Genomic_DNA"/>
</dbReference>
<reference evidence="1" key="1">
    <citation type="submission" date="2023-04" db="EMBL/GenBank/DDBJ databases">
        <authorList>
            <person name="Vijverberg K."/>
            <person name="Xiong W."/>
            <person name="Schranz E."/>
        </authorList>
    </citation>
    <scope>NUCLEOTIDE SEQUENCE</scope>
</reference>
<name>A0AA35ZFG0_LACSI</name>
<dbReference type="AlphaFoldDB" id="A0AA35ZFG0"/>
<organism evidence="1 2">
    <name type="scientific">Lactuca saligna</name>
    <name type="common">Willowleaf lettuce</name>
    <dbReference type="NCBI Taxonomy" id="75948"/>
    <lineage>
        <taxon>Eukaryota</taxon>
        <taxon>Viridiplantae</taxon>
        <taxon>Streptophyta</taxon>
        <taxon>Embryophyta</taxon>
        <taxon>Tracheophyta</taxon>
        <taxon>Spermatophyta</taxon>
        <taxon>Magnoliopsida</taxon>
        <taxon>eudicotyledons</taxon>
        <taxon>Gunneridae</taxon>
        <taxon>Pentapetalae</taxon>
        <taxon>asterids</taxon>
        <taxon>campanulids</taxon>
        <taxon>Asterales</taxon>
        <taxon>Asteraceae</taxon>
        <taxon>Cichorioideae</taxon>
        <taxon>Cichorieae</taxon>
        <taxon>Lactucinae</taxon>
        <taxon>Lactuca</taxon>
    </lineage>
</organism>
<keyword evidence="2" id="KW-1185">Reference proteome</keyword>
<evidence type="ECO:0000313" key="2">
    <source>
        <dbReference type="Proteomes" id="UP001177003"/>
    </source>
</evidence>
<sequence>MIFGDDDGNDDIGRFTNNPFQIRIESKDEVAITKWQLQSLHEKIDQLLLASKDSSSEAYSKAVVESLFERTTKEHKSNVAKMNKAVADFVEVCKTMTEKNLGPVFKVEKDNWQDLRKGLQKDHETFQTSIISQITKLQDDLAMESKDMDALAVKM</sequence>
<evidence type="ECO:0000313" key="1">
    <source>
        <dbReference type="EMBL" id="CAI9291651.1"/>
    </source>
</evidence>
<accession>A0AA35ZFG0</accession>
<gene>
    <name evidence="1" type="ORF">LSALG_LOCUS30775</name>
</gene>
<dbReference type="Proteomes" id="UP001177003">
    <property type="component" value="Chromosome 6"/>
</dbReference>
<proteinExistence type="predicted"/>
<protein>
    <submittedName>
        <fullName evidence="1">Uncharacterized protein</fullName>
    </submittedName>
</protein>